<evidence type="ECO:0000313" key="2">
    <source>
        <dbReference type="EMBL" id="MBW0538407.1"/>
    </source>
</evidence>
<dbReference type="EMBL" id="AVOT02042982">
    <property type="protein sequence ID" value="MBW0538407.1"/>
    <property type="molecule type" value="Genomic_DNA"/>
</dbReference>
<name>A0A9Q3IFA9_9BASI</name>
<evidence type="ECO:0000313" key="3">
    <source>
        <dbReference type="Proteomes" id="UP000765509"/>
    </source>
</evidence>
<reference evidence="2" key="1">
    <citation type="submission" date="2021-03" db="EMBL/GenBank/DDBJ databases">
        <title>Draft genome sequence of rust myrtle Austropuccinia psidii MF-1, a brazilian biotype.</title>
        <authorList>
            <person name="Quecine M.C."/>
            <person name="Pachon D.M.R."/>
            <person name="Bonatelli M.L."/>
            <person name="Correr F.H."/>
            <person name="Franceschini L.M."/>
            <person name="Leite T.F."/>
            <person name="Margarido G.R.A."/>
            <person name="Almeida C.A."/>
            <person name="Ferrarezi J.A."/>
            <person name="Labate C.A."/>
        </authorList>
    </citation>
    <scope>NUCLEOTIDE SEQUENCE</scope>
    <source>
        <strain evidence="2">MF-1</strain>
    </source>
</reference>
<keyword evidence="3" id="KW-1185">Reference proteome</keyword>
<dbReference type="Proteomes" id="UP000765509">
    <property type="component" value="Unassembled WGS sequence"/>
</dbReference>
<dbReference type="AlphaFoldDB" id="A0A9Q3IFA9"/>
<organism evidence="2 3">
    <name type="scientific">Austropuccinia psidii MF-1</name>
    <dbReference type="NCBI Taxonomy" id="1389203"/>
    <lineage>
        <taxon>Eukaryota</taxon>
        <taxon>Fungi</taxon>
        <taxon>Dikarya</taxon>
        <taxon>Basidiomycota</taxon>
        <taxon>Pucciniomycotina</taxon>
        <taxon>Pucciniomycetes</taxon>
        <taxon>Pucciniales</taxon>
        <taxon>Sphaerophragmiaceae</taxon>
        <taxon>Austropuccinia</taxon>
    </lineage>
</organism>
<feature type="coiled-coil region" evidence="1">
    <location>
        <begin position="97"/>
        <end position="124"/>
    </location>
</feature>
<keyword evidence="1" id="KW-0175">Coiled coil</keyword>
<evidence type="ECO:0000256" key="1">
    <source>
        <dbReference type="SAM" id="Coils"/>
    </source>
</evidence>
<comment type="caution">
    <text evidence="2">The sequence shown here is derived from an EMBL/GenBank/DDBJ whole genome shotgun (WGS) entry which is preliminary data.</text>
</comment>
<proteinExistence type="predicted"/>
<gene>
    <name evidence="2" type="ORF">O181_078122</name>
</gene>
<feature type="coiled-coil region" evidence="1">
    <location>
        <begin position="15"/>
        <end position="70"/>
    </location>
</feature>
<accession>A0A9Q3IFA9</accession>
<sequence>MDEIRHIESLIVVKPEKFDKELKKLTANINELRNNDRAFTEWCSVTDARLELILNTCDRIENKCQEKDDEMDTFSINSINLQLMNLKESVLYIVKNANDFEAHIQRSNNERQKLKDEIIAQVTQINKNYELNLHIPRSSTPLTDEKPSLKESFTSFIGENVISERNIPKLEEWPTLSDEGEHNHIVFIRKIDMFEEDFHIPDKMIVGKLHSLFTRAAKKWY</sequence>
<protein>
    <submittedName>
        <fullName evidence="2">Uncharacterized protein</fullName>
    </submittedName>
</protein>